<accession>A0AAV2MT47</accession>
<feature type="compositionally biased region" description="Basic and acidic residues" evidence="1">
    <location>
        <begin position="53"/>
        <end position="67"/>
    </location>
</feature>
<gene>
    <name evidence="2" type="ORF">KC01_LOCUS42264</name>
</gene>
<evidence type="ECO:0000313" key="2">
    <source>
        <dbReference type="EMBL" id="CAL1616525.1"/>
    </source>
</evidence>
<sequence length="67" mass="7389">MSHSFHSCAVEGDTHHNGVSVNPKKKKWHILITPRTPPPSRRGSSSPGTCRARAADMERNKRTASEP</sequence>
<dbReference type="EMBL" id="OZ035831">
    <property type="protein sequence ID" value="CAL1616525.1"/>
    <property type="molecule type" value="Genomic_DNA"/>
</dbReference>
<protein>
    <submittedName>
        <fullName evidence="2">Uncharacterized protein</fullName>
    </submittedName>
</protein>
<proteinExistence type="predicted"/>
<keyword evidence="3" id="KW-1185">Reference proteome</keyword>
<reference evidence="2 3" key="1">
    <citation type="submission" date="2024-04" db="EMBL/GenBank/DDBJ databases">
        <authorList>
            <person name="Waldvogel A.-M."/>
            <person name="Schoenle A."/>
        </authorList>
    </citation>
    <scope>NUCLEOTIDE SEQUENCE [LARGE SCALE GENOMIC DNA]</scope>
</reference>
<organism evidence="2 3">
    <name type="scientific">Knipowitschia caucasica</name>
    <name type="common">Caucasian dwarf goby</name>
    <name type="synonym">Pomatoschistus caucasicus</name>
    <dbReference type="NCBI Taxonomy" id="637954"/>
    <lineage>
        <taxon>Eukaryota</taxon>
        <taxon>Metazoa</taxon>
        <taxon>Chordata</taxon>
        <taxon>Craniata</taxon>
        <taxon>Vertebrata</taxon>
        <taxon>Euteleostomi</taxon>
        <taxon>Actinopterygii</taxon>
        <taxon>Neopterygii</taxon>
        <taxon>Teleostei</taxon>
        <taxon>Neoteleostei</taxon>
        <taxon>Acanthomorphata</taxon>
        <taxon>Gobiaria</taxon>
        <taxon>Gobiiformes</taxon>
        <taxon>Gobioidei</taxon>
        <taxon>Gobiidae</taxon>
        <taxon>Gobiinae</taxon>
        <taxon>Knipowitschia</taxon>
    </lineage>
</organism>
<name>A0AAV2MT47_KNICA</name>
<feature type="region of interest" description="Disordered" evidence="1">
    <location>
        <begin position="1"/>
        <end position="67"/>
    </location>
</feature>
<dbReference type="AlphaFoldDB" id="A0AAV2MT47"/>
<dbReference type="Proteomes" id="UP001497482">
    <property type="component" value="Chromosome 9"/>
</dbReference>
<evidence type="ECO:0000256" key="1">
    <source>
        <dbReference type="SAM" id="MobiDB-lite"/>
    </source>
</evidence>
<evidence type="ECO:0000313" key="3">
    <source>
        <dbReference type="Proteomes" id="UP001497482"/>
    </source>
</evidence>